<reference evidence="3" key="2">
    <citation type="submission" date="2014-02" db="EMBL/GenBank/DDBJ databases">
        <title>Complete DNA sequence of /Kuraishia capsulata/ illustrates novel genomic features among budding yeasts (/Saccharomycotina/).</title>
        <authorList>
            <person name="Morales L."/>
            <person name="Noel B."/>
            <person name="Porcel B."/>
            <person name="Marcet-Houben M."/>
            <person name="Hullo M-F."/>
            <person name="Sacerdot C."/>
            <person name="Tekaia F."/>
            <person name="Leh-Louis V."/>
            <person name="Despons L."/>
            <person name="Khanna V."/>
            <person name="Aury J-M."/>
            <person name="Barbe V."/>
            <person name="Couloux A."/>
            <person name="Labadie K."/>
            <person name="Pelletier E."/>
            <person name="Souciet J-L."/>
            <person name="Boekhout T."/>
            <person name="Gabaldon T."/>
            <person name="Wincker P."/>
            <person name="Dujon B."/>
        </authorList>
    </citation>
    <scope>NUCLEOTIDE SEQUENCE</scope>
    <source>
        <strain evidence="3">CBS 1993</strain>
    </source>
</reference>
<dbReference type="RefSeq" id="XP_022458539.1">
    <property type="nucleotide sequence ID" value="XM_022602767.1"/>
</dbReference>
<dbReference type="GeneID" id="34519927"/>
<dbReference type="OrthoDB" id="550646at2759"/>
<evidence type="ECO:0000313" key="4">
    <source>
        <dbReference type="Proteomes" id="UP000019384"/>
    </source>
</evidence>
<feature type="domain" description="Pyrroline-5-carboxylate reductase catalytic N-terminal" evidence="2">
    <location>
        <begin position="3"/>
        <end position="94"/>
    </location>
</feature>
<gene>
    <name evidence="3" type="ORF">KUCA_T00002508001</name>
</gene>
<keyword evidence="4" id="KW-1185">Reference proteome</keyword>
<dbReference type="SUPFAM" id="SSF51735">
    <property type="entry name" value="NAD(P)-binding Rossmann-fold domains"/>
    <property type="match status" value="1"/>
</dbReference>
<evidence type="ECO:0000259" key="2">
    <source>
        <dbReference type="Pfam" id="PF03807"/>
    </source>
</evidence>
<dbReference type="Gene3D" id="3.40.50.720">
    <property type="entry name" value="NAD(P)-binding Rossmann-like Domain"/>
    <property type="match status" value="1"/>
</dbReference>
<evidence type="ECO:0000313" key="3">
    <source>
        <dbReference type="EMBL" id="CDK26536.1"/>
    </source>
</evidence>
<keyword evidence="1" id="KW-0560">Oxidoreductase</keyword>
<dbReference type="HOGENOM" id="CLU_076368_0_2_1"/>
<dbReference type="Pfam" id="PF03807">
    <property type="entry name" value="F420_oxidored"/>
    <property type="match status" value="1"/>
</dbReference>
<dbReference type="Proteomes" id="UP000019384">
    <property type="component" value="Unassembled WGS sequence"/>
</dbReference>
<dbReference type="AlphaFoldDB" id="W6MJT4"/>
<reference evidence="3" key="1">
    <citation type="submission" date="2013-12" db="EMBL/GenBank/DDBJ databases">
        <authorList>
            <person name="Genoscope - CEA"/>
        </authorList>
    </citation>
    <scope>NUCLEOTIDE SEQUENCE</scope>
    <source>
        <strain evidence="3">CBS 1993</strain>
    </source>
</reference>
<dbReference type="GO" id="GO:0016491">
    <property type="term" value="F:oxidoreductase activity"/>
    <property type="evidence" value="ECO:0007669"/>
    <property type="project" value="UniProtKB-KW"/>
</dbReference>
<sequence length="213" mass="22509">MSKIAIIGAGRVGQALAGRLVETGYSVKVANSRGPDTLKDFARTTGAEAVGIADISSGADVLILAIPEYRVADLPKSVISTLPKGAVVVDANNYASSRDGGIAEIDAGLPTSQWVSKQLGVGVVKAFNTIFASRLVSLYKRKGDPERIALPVAGDDTVGRAKIMEIVERLGFTAFDAGPLSESWRLEFGQPVCGNTVTLEELPLLLQRAERKK</sequence>
<evidence type="ECO:0000256" key="1">
    <source>
        <dbReference type="ARBA" id="ARBA00023002"/>
    </source>
</evidence>
<proteinExistence type="predicted"/>
<name>W6MJT4_9ASCO</name>
<dbReference type="EMBL" id="HG793127">
    <property type="protein sequence ID" value="CDK26536.1"/>
    <property type="molecule type" value="Genomic_DNA"/>
</dbReference>
<dbReference type="STRING" id="1382522.W6MJT4"/>
<dbReference type="InterPro" id="IPR051267">
    <property type="entry name" value="STEAP_metalloreductase"/>
</dbReference>
<accession>W6MJT4</accession>
<protein>
    <recommendedName>
        <fullName evidence="2">Pyrroline-5-carboxylate reductase catalytic N-terminal domain-containing protein</fullName>
    </recommendedName>
</protein>
<organism evidence="3 4">
    <name type="scientific">Kuraishia capsulata CBS 1993</name>
    <dbReference type="NCBI Taxonomy" id="1382522"/>
    <lineage>
        <taxon>Eukaryota</taxon>
        <taxon>Fungi</taxon>
        <taxon>Dikarya</taxon>
        <taxon>Ascomycota</taxon>
        <taxon>Saccharomycotina</taxon>
        <taxon>Pichiomycetes</taxon>
        <taxon>Pichiales</taxon>
        <taxon>Pichiaceae</taxon>
        <taxon>Kuraishia</taxon>
    </lineage>
</organism>
<dbReference type="PANTHER" id="PTHR14239">
    <property type="entry name" value="DUDULIN-RELATED"/>
    <property type="match status" value="1"/>
</dbReference>
<dbReference type="InterPro" id="IPR036291">
    <property type="entry name" value="NAD(P)-bd_dom_sf"/>
</dbReference>
<dbReference type="InterPro" id="IPR028939">
    <property type="entry name" value="P5C_Rdtase_cat_N"/>
</dbReference>